<reference evidence="2" key="1">
    <citation type="submission" date="2016-10" db="EMBL/GenBank/DDBJ databases">
        <authorList>
            <person name="Varghese N."/>
            <person name="Submissions S."/>
        </authorList>
    </citation>
    <scope>NUCLEOTIDE SEQUENCE [LARGE SCALE GENOMIC DNA]</scope>
    <source>
        <strain evidence="2">DSM 45843</strain>
    </source>
</reference>
<evidence type="ECO:0000313" key="1">
    <source>
        <dbReference type="EMBL" id="SDN88516.1"/>
    </source>
</evidence>
<dbReference type="InterPro" id="IPR032710">
    <property type="entry name" value="NTF2-like_dom_sf"/>
</dbReference>
<accession>A0A1H0F1T9</accession>
<dbReference type="AlphaFoldDB" id="A0A1H0F1T9"/>
<dbReference type="Gene3D" id="3.10.450.50">
    <property type="match status" value="1"/>
</dbReference>
<dbReference type="InterPro" id="IPR009959">
    <property type="entry name" value="Cyclase_SnoaL-like"/>
</dbReference>
<dbReference type="Proteomes" id="UP000199088">
    <property type="component" value="Unassembled WGS sequence"/>
</dbReference>
<dbReference type="RefSeq" id="WP_341350141.1">
    <property type="nucleotide sequence ID" value="NZ_FNIR01000002.1"/>
</dbReference>
<evidence type="ECO:0000313" key="2">
    <source>
        <dbReference type="Proteomes" id="UP000199088"/>
    </source>
</evidence>
<protein>
    <submittedName>
        <fullName evidence="1">Predicted ester cyclase</fullName>
    </submittedName>
</protein>
<dbReference type="EMBL" id="FNIR01000002">
    <property type="protein sequence ID" value="SDN88516.1"/>
    <property type="molecule type" value="Genomic_DNA"/>
</dbReference>
<dbReference type="GO" id="GO:0030638">
    <property type="term" value="P:polyketide metabolic process"/>
    <property type="evidence" value="ECO:0007669"/>
    <property type="project" value="InterPro"/>
</dbReference>
<proteinExistence type="predicted"/>
<organism evidence="1 2">
    <name type="scientific">Klenkia soli</name>
    <dbReference type="NCBI Taxonomy" id="1052260"/>
    <lineage>
        <taxon>Bacteria</taxon>
        <taxon>Bacillati</taxon>
        <taxon>Actinomycetota</taxon>
        <taxon>Actinomycetes</taxon>
        <taxon>Geodermatophilales</taxon>
        <taxon>Geodermatophilaceae</taxon>
        <taxon>Klenkia</taxon>
    </lineage>
</organism>
<sequence>MHPLARLAQRFTVDWLDRADPAVPPEIMVPGYRVHIGDVELVGLEQYVPATVGQLEQFPGLQLTVHGLVLTDDRLALHFTEHGASVRHDLRAAAWTGVALFARDGDRLAENWTQEDYAARRRQLADGVPDTIGPPAVAPWTTAPAAPDPAAEDVVRRWLGSAQPGFDDVTWDDGLTAALVRPRGVEVAELFSAGPTVAFAATQTGDFLGTDELPAADGPVRLGLAGLVQVRDGVVAGGVVVSDRHGLLRSRARR</sequence>
<dbReference type="SUPFAM" id="SSF54427">
    <property type="entry name" value="NTF2-like"/>
    <property type="match status" value="1"/>
</dbReference>
<name>A0A1H0F1T9_9ACTN</name>
<dbReference type="Pfam" id="PF07366">
    <property type="entry name" value="SnoaL"/>
    <property type="match status" value="1"/>
</dbReference>
<gene>
    <name evidence="1" type="ORF">SAMN05660199_00928</name>
</gene>
<keyword evidence="2" id="KW-1185">Reference proteome</keyword>
<dbReference type="STRING" id="1052260.SAMN05660199_00928"/>